<dbReference type="HOGENOM" id="CLU_2754240_0_0_5"/>
<dbReference type="Proteomes" id="UP000000361">
    <property type="component" value="Chromosome 1"/>
</dbReference>
<dbReference type="GeneID" id="93451564"/>
<keyword evidence="2" id="KW-1185">Reference proteome</keyword>
<accession>A1AYW3</accession>
<evidence type="ECO:0000313" key="2">
    <source>
        <dbReference type="Proteomes" id="UP000000361"/>
    </source>
</evidence>
<dbReference type="EnsemblBacteria" id="ABL68457">
    <property type="protein sequence ID" value="ABL68457"/>
    <property type="gene ID" value="Pden_0343"/>
</dbReference>
<organism evidence="1 2">
    <name type="scientific">Paracoccus denitrificans (strain Pd 1222)</name>
    <dbReference type="NCBI Taxonomy" id="318586"/>
    <lineage>
        <taxon>Bacteria</taxon>
        <taxon>Pseudomonadati</taxon>
        <taxon>Pseudomonadota</taxon>
        <taxon>Alphaproteobacteria</taxon>
        <taxon>Rhodobacterales</taxon>
        <taxon>Paracoccaceae</taxon>
        <taxon>Paracoccus</taxon>
    </lineage>
</organism>
<proteinExistence type="predicted"/>
<dbReference type="RefSeq" id="WP_011746690.1">
    <property type="nucleotide sequence ID" value="NC_008686.1"/>
</dbReference>
<dbReference type="EMBL" id="CP000489">
    <property type="protein sequence ID" value="ABL68457.1"/>
    <property type="molecule type" value="Genomic_DNA"/>
</dbReference>
<reference evidence="2" key="1">
    <citation type="submission" date="2006-12" db="EMBL/GenBank/DDBJ databases">
        <title>Complete sequence of chromosome 1 of Paracoccus denitrificans PD1222.</title>
        <authorList>
            <person name="Copeland A."/>
            <person name="Lucas S."/>
            <person name="Lapidus A."/>
            <person name="Barry K."/>
            <person name="Detter J.C."/>
            <person name="Glavina del Rio T."/>
            <person name="Hammon N."/>
            <person name="Israni S."/>
            <person name="Dalin E."/>
            <person name="Tice H."/>
            <person name="Pitluck S."/>
            <person name="Munk A.C."/>
            <person name="Brettin T."/>
            <person name="Bruce D."/>
            <person name="Han C."/>
            <person name="Tapia R."/>
            <person name="Gilna P."/>
            <person name="Schmutz J."/>
            <person name="Larimer F."/>
            <person name="Land M."/>
            <person name="Hauser L."/>
            <person name="Kyrpides N."/>
            <person name="Lykidis A."/>
            <person name="Spiro S."/>
            <person name="Richardson D.J."/>
            <person name="Moir J.W.B."/>
            <person name="Ferguson S.J."/>
            <person name="van Spanning R.J.M."/>
            <person name="Richardson P."/>
        </authorList>
    </citation>
    <scope>NUCLEOTIDE SEQUENCE [LARGE SCALE GENOMIC DNA]</scope>
    <source>
        <strain evidence="2">Pd 1222</strain>
    </source>
</reference>
<evidence type="ECO:0000313" key="1">
    <source>
        <dbReference type="EMBL" id="ABL68457.1"/>
    </source>
</evidence>
<dbReference type="KEGG" id="pde:Pden_0343"/>
<dbReference type="STRING" id="318586.Pden_0343"/>
<protein>
    <submittedName>
        <fullName evidence="1">Uncharacterized protein</fullName>
    </submittedName>
</protein>
<name>A1AYW3_PARDP</name>
<gene>
    <name evidence="1" type="ordered locus">Pden_0343</name>
</gene>
<sequence>MQDAAAAKTMFVEGRDGLILDRHTGRELARVAVDKMTITEAQRISRAILAGLEAEYALDPRPDGPPLPKP</sequence>
<dbReference type="AlphaFoldDB" id="A1AYW3"/>